<dbReference type="PANTHER" id="PTHR10344">
    <property type="entry name" value="THYMIDYLATE KINASE"/>
    <property type="match status" value="1"/>
</dbReference>
<protein>
    <recommendedName>
        <fullName evidence="3 12">Thymidylate kinase</fullName>
        <ecNumber evidence="2 12">2.7.4.9</ecNumber>
    </recommendedName>
    <alternativeName>
        <fullName evidence="9 12">dTMP kinase</fullName>
    </alternativeName>
</protein>
<organism evidence="15 16">
    <name type="scientific">Sneathiella litorea</name>
    <dbReference type="NCBI Taxonomy" id="2606216"/>
    <lineage>
        <taxon>Bacteria</taxon>
        <taxon>Pseudomonadati</taxon>
        <taxon>Pseudomonadota</taxon>
        <taxon>Alphaproteobacteria</taxon>
        <taxon>Sneathiellales</taxon>
        <taxon>Sneathiellaceae</taxon>
        <taxon>Sneathiella</taxon>
    </lineage>
</organism>
<evidence type="ECO:0000313" key="16">
    <source>
        <dbReference type="Proteomes" id="UP000476030"/>
    </source>
</evidence>
<reference evidence="15 16" key="1">
    <citation type="submission" date="2019-12" db="EMBL/GenBank/DDBJ databases">
        <title>Snethiella sp. nov. sp. isolated from sea sand.</title>
        <authorList>
            <person name="Kim J."/>
            <person name="Jeong S.E."/>
            <person name="Jung H.S."/>
            <person name="Jeon C.O."/>
        </authorList>
    </citation>
    <scope>NUCLEOTIDE SEQUENCE [LARGE SCALE GENOMIC DNA]</scope>
    <source>
        <strain evidence="15 16">DP05</strain>
    </source>
</reference>
<dbReference type="NCBIfam" id="TIGR00041">
    <property type="entry name" value="DTMP_kinase"/>
    <property type="match status" value="1"/>
</dbReference>
<comment type="caution">
    <text evidence="15">The sequence shown here is derived from an EMBL/GenBank/DDBJ whole genome shotgun (WGS) entry which is preliminary data.</text>
</comment>
<dbReference type="GO" id="GO:0006233">
    <property type="term" value="P:dTDP biosynthetic process"/>
    <property type="evidence" value="ECO:0007669"/>
    <property type="project" value="InterPro"/>
</dbReference>
<name>A0A6L8W7B3_9PROT</name>
<evidence type="ECO:0000256" key="7">
    <source>
        <dbReference type="ARBA" id="ARBA00022777"/>
    </source>
</evidence>
<evidence type="ECO:0000256" key="2">
    <source>
        <dbReference type="ARBA" id="ARBA00012980"/>
    </source>
</evidence>
<dbReference type="Proteomes" id="UP000476030">
    <property type="component" value="Unassembled WGS sequence"/>
</dbReference>
<proteinExistence type="inferred from homology"/>
<evidence type="ECO:0000256" key="4">
    <source>
        <dbReference type="ARBA" id="ARBA00022679"/>
    </source>
</evidence>
<dbReference type="SUPFAM" id="SSF52540">
    <property type="entry name" value="P-loop containing nucleoside triphosphate hydrolases"/>
    <property type="match status" value="1"/>
</dbReference>
<comment type="similarity">
    <text evidence="1 12">Belongs to the thymidylate kinase family.</text>
</comment>
<dbReference type="AlphaFoldDB" id="A0A6L8W7B3"/>
<comment type="function">
    <text evidence="11 12">Phosphorylation of dTMP to form dTDP in both de novo and salvage pathways of dTTP synthesis.</text>
</comment>
<dbReference type="InterPro" id="IPR018094">
    <property type="entry name" value="Thymidylate_kinase"/>
</dbReference>
<evidence type="ECO:0000256" key="9">
    <source>
        <dbReference type="ARBA" id="ARBA00029962"/>
    </source>
</evidence>
<feature type="binding site" evidence="12">
    <location>
        <begin position="15"/>
        <end position="22"/>
    </location>
    <ligand>
        <name>ATP</name>
        <dbReference type="ChEBI" id="CHEBI:30616"/>
    </ligand>
</feature>
<evidence type="ECO:0000259" key="14">
    <source>
        <dbReference type="Pfam" id="PF02223"/>
    </source>
</evidence>
<feature type="domain" description="Thymidylate kinase-like" evidence="14">
    <location>
        <begin position="13"/>
        <end position="202"/>
    </location>
</feature>
<keyword evidence="4 12" id="KW-0808">Transferase</keyword>
<dbReference type="PANTHER" id="PTHR10344:SF4">
    <property type="entry name" value="UMP-CMP KINASE 2, MITOCHONDRIAL"/>
    <property type="match status" value="1"/>
</dbReference>
<gene>
    <name evidence="12" type="primary">tmk</name>
    <name evidence="15" type="ORF">GQE98_07265</name>
</gene>
<dbReference type="Gene3D" id="3.40.50.300">
    <property type="entry name" value="P-loop containing nucleotide triphosphate hydrolases"/>
    <property type="match status" value="1"/>
</dbReference>
<comment type="catalytic activity">
    <reaction evidence="10 12">
        <text>dTMP + ATP = dTDP + ADP</text>
        <dbReference type="Rhea" id="RHEA:13517"/>
        <dbReference type="ChEBI" id="CHEBI:30616"/>
        <dbReference type="ChEBI" id="CHEBI:58369"/>
        <dbReference type="ChEBI" id="CHEBI:63528"/>
        <dbReference type="ChEBI" id="CHEBI:456216"/>
        <dbReference type="EC" id="2.7.4.9"/>
    </reaction>
</comment>
<keyword evidence="8 12" id="KW-0067">ATP-binding</keyword>
<evidence type="ECO:0000256" key="13">
    <source>
        <dbReference type="SAM" id="MobiDB-lite"/>
    </source>
</evidence>
<dbReference type="GO" id="GO:0006227">
    <property type="term" value="P:dUDP biosynthetic process"/>
    <property type="evidence" value="ECO:0007669"/>
    <property type="project" value="TreeGrafter"/>
</dbReference>
<evidence type="ECO:0000256" key="11">
    <source>
        <dbReference type="ARBA" id="ARBA00057735"/>
    </source>
</evidence>
<keyword evidence="16" id="KW-1185">Reference proteome</keyword>
<dbReference type="RefSeq" id="WP_161315015.1">
    <property type="nucleotide sequence ID" value="NZ_WTUW01000002.1"/>
</dbReference>
<dbReference type="FunFam" id="3.40.50.300:FF:000225">
    <property type="entry name" value="Thymidylate kinase"/>
    <property type="match status" value="1"/>
</dbReference>
<dbReference type="GO" id="GO:0004798">
    <property type="term" value="F:dTMP kinase activity"/>
    <property type="evidence" value="ECO:0007669"/>
    <property type="project" value="UniProtKB-UniRule"/>
</dbReference>
<dbReference type="InterPro" id="IPR039430">
    <property type="entry name" value="Thymidylate_kin-like_dom"/>
</dbReference>
<dbReference type="EC" id="2.7.4.9" evidence="2 12"/>
<feature type="region of interest" description="Disordered" evidence="13">
    <location>
        <begin position="1"/>
        <end position="22"/>
    </location>
</feature>
<evidence type="ECO:0000256" key="10">
    <source>
        <dbReference type="ARBA" id="ARBA00048743"/>
    </source>
</evidence>
<dbReference type="CDD" id="cd01672">
    <property type="entry name" value="TMPK"/>
    <property type="match status" value="1"/>
</dbReference>
<evidence type="ECO:0000256" key="6">
    <source>
        <dbReference type="ARBA" id="ARBA00022741"/>
    </source>
</evidence>
<dbReference type="PROSITE" id="PS01331">
    <property type="entry name" value="THYMIDYLATE_KINASE"/>
    <property type="match status" value="1"/>
</dbReference>
<dbReference type="InterPro" id="IPR027417">
    <property type="entry name" value="P-loop_NTPase"/>
</dbReference>
<evidence type="ECO:0000256" key="12">
    <source>
        <dbReference type="HAMAP-Rule" id="MF_00165"/>
    </source>
</evidence>
<dbReference type="InterPro" id="IPR018095">
    <property type="entry name" value="Thymidylate_kin_CS"/>
</dbReference>
<dbReference type="Pfam" id="PF02223">
    <property type="entry name" value="Thymidylate_kin"/>
    <property type="match status" value="1"/>
</dbReference>
<evidence type="ECO:0000256" key="1">
    <source>
        <dbReference type="ARBA" id="ARBA00009776"/>
    </source>
</evidence>
<dbReference type="GO" id="GO:0006235">
    <property type="term" value="P:dTTP biosynthetic process"/>
    <property type="evidence" value="ECO:0007669"/>
    <property type="project" value="UniProtKB-UniRule"/>
</dbReference>
<dbReference type="GO" id="GO:0005829">
    <property type="term" value="C:cytosol"/>
    <property type="evidence" value="ECO:0007669"/>
    <property type="project" value="TreeGrafter"/>
</dbReference>
<evidence type="ECO:0000256" key="5">
    <source>
        <dbReference type="ARBA" id="ARBA00022727"/>
    </source>
</evidence>
<sequence>MQTKKRRGKFITLEGGDGSGKSTQSRLLADFLDESAIDCLLTREPGGAPGADEIRELILTGEPDRWDAVGETLLFYAARRNHLRLTIWPALDEGRWVISDRFSDSTMAYQGYGNHLGEEAVRKIHDFSVGDFAPDLTFIFDLPAEEGLQRTMGRTHNEDRFEKMDLDFHERLRDGFLEIARHNPDRCVLIDAMQSVDTIQQEMRAILKTRLIP</sequence>
<keyword evidence="6 12" id="KW-0547">Nucleotide-binding</keyword>
<keyword evidence="5 12" id="KW-0545">Nucleotide biosynthesis</keyword>
<evidence type="ECO:0000256" key="8">
    <source>
        <dbReference type="ARBA" id="ARBA00022840"/>
    </source>
</evidence>
<evidence type="ECO:0000313" key="15">
    <source>
        <dbReference type="EMBL" id="MZR30433.1"/>
    </source>
</evidence>
<evidence type="ECO:0000256" key="3">
    <source>
        <dbReference type="ARBA" id="ARBA00017144"/>
    </source>
</evidence>
<dbReference type="GO" id="GO:0005524">
    <property type="term" value="F:ATP binding"/>
    <property type="evidence" value="ECO:0007669"/>
    <property type="project" value="UniProtKB-UniRule"/>
</dbReference>
<dbReference type="HAMAP" id="MF_00165">
    <property type="entry name" value="Thymidylate_kinase"/>
    <property type="match status" value="1"/>
</dbReference>
<accession>A0A6L8W7B3</accession>
<keyword evidence="7 12" id="KW-0418">Kinase</keyword>
<dbReference type="EMBL" id="WTUW01000002">
    <property type="protein sequence ID" value="MZR30433.1"/>
    <property type="molecule type" value="Genomic_DNA"/>
</dbReference>